<sequence>MLETTLVALQDFTLDKVFDESGRKALFSDFGKILQQGFAYLPAGICMSTMGRHVSYEQAIAWKVLAAEENAVHCLAFSFVNWSFV</sequence>
<accession>A0A2P2NL03</accession>
<name>A0A2P2NL03_RHIMU</name>
<evidence type="ECO:0000256" key="1">
    <source>
        <dbReference type="ARBA" id="ARBA00023242"/>
    </source>
</evidence>
<dbReference type="InterPro" id="IPR013978">
    <property type="entry name" value="MEKHLA"/>
</dbReference>
<dbReference type="GO" id="GO:0003700">
    <property type="term" value="F:DNA-binding transcription factor activity"/>
    <property type="evidence" value="ECO:0007669"/>
    <property type="project" value="InterPro"/>
</dbReference>
<protein>
    <recommendedName>
        <fullName evidence="2">MEKHLA domain-containing protein</fullName>
    </recommendedName>
</protein>
<evidence type="ECO:0000259" key="2">
    <source>
        <dbReference type="Pfam" id="PF08670"/>
    </source>
</evidence>
<feature type="domain" description="MEKHLA" evidence="2">
    <location>
        <begin position="1"/>
        <end position="84"/>
    </location>
</feature>
<organism evidence="3">
    <name type="scientific">Rhizophora mucronata</name>
    <name type="common">Asiatic mangrove</name>
    <dbReference type="NCBI Taxonomy" id="61149"/>
    <lineage>
        <taxon>Eukaryota</taxon>
        <taxon>Viridiplantae</taxon>
        <taxon>Streptophyta</taxon>
        <taxon>Embryophyta</taxon>
        <taxon>Tracheophyta</taxon>
        <taxon>Spermatophyta</taxon>
        <taxon>Magnoliopsida</taxon>
        <taxon>eudicotyledons</taxon>
        <taxon>Gunneridae</taxon>
        <taxon>Pentapetalae</taxon>
        <taxon>rosids</taxon>
        <taxon>fabids</taxon>
        <taxon>Malpighiales</taxon>
        <taxon>Rhizophoraceae</taxon>
        <taxon>Rhizophora</taxon>
    </lineage>
</organism>
<dbReference type="EMBL" id="GGEC01062662">
    <property type="protein sequence ID" value="MBX43146.1"/>
    <property type="molecule type" value="Transcribed_RNA"/>
</dbReference>
<dbReference type="AlphaFoldDB" id="A0A2P2NL03"/>
<keyword evidence="1" id="KW-0539">Nucleus</keyword>
<reference evidence="3" key="1">
    <citation type="submission" date="2018-02" db="EMBL/GenBank/DDBJ databases">
        <title>Rhizophora mucronata_Transcriptome.</title>
        <authorList>
            <person name="Meera S.P."/>
            <person name="Sreeshan A."/>
            <person name="Augustine A."/>
        </authorList>
    </citation>
    <scope>NUCLEOTIDE SEQUENCE</scope>
    <source>
        <tissue evidence="3">Leaf</tissue>
    </source>
</reference>
<dbReference type="Pfam" id="PF08670">
    <property type="entry name" value="MEKHLA"/>
    <property type="match status" value="1"/>
</dbReference>
<dbReference type="InterPro" id="IPR044830">
    <property type="entry name" value="HD-Zip_III"/>
</dbReference>
<evidence type="ECO:0000313" key="3">
    <source>
        <dbReference type="EMBL" id="MBX43146.1"/>
    </source>
</evidence>
<proteinExistence type="predicted"/>
<dbReference type="PANTHER" id="PTHR45950:SF10">
    <property type="entry name" value="HOMEOBOX-LEUCINE ZIPPER PROTEIN REVOLUTA"/>
    <property type="match status" value="1"/>
</dbReference>
<dbReference type="PANTHER" id="PTHR45950">
    <property type="entry name" value="HOMEOBOX-LEUCINE ZIPPER PROTEIN ATHB-14"/>
    <property type="match status" value="1"/>
</dbReference>